<reference evidence="1" key="1">
    <citation type="submission" date="2022-10" db="EMBL/GenBank/DDBJ databases">
        <title>Culturing micro-colonial fungi from biological soil crusts in the Mojave desert and describing Neophaeococcomyces mojavensis, and introducing the new genera and species Taxawa tesnikishii.</title>
        <authorList>
            <person name="Kurbessoian T."/>
            <person name="Stajich J.E."/>
        </authorList>
    </citation>
    <scope>NUCLEOTIDE SEQUENCE</scope>
    <source>
        <strain evidence="1">JES_112</strain>
    </source>
</reference>
<proteinExistence type="predicted"/>
<dbReference type="Proteomes" id="UP001172386">
    <property type="component" value="Unassembled WGS sequence"/>
</dbReference>
<evidence type="ECO:0000313" key="1">
    <source>
        <dbReference type="EMBL" id="KAJ9654001.1"/>
    </source>
</evidence>
<gene>
    <name evidence="1" type="ORF">H2198_006920</name>
</gene>
<organism evidence="1 2">
    <name type="scientific">Neophaeococcomyces mojaviensis</name>
    <dbReference type="NCBI Taxonomy" id="3383035"/>
    <lineage>
        <taxon>Eukaryota</taxon>
        <taxon>Fungi</taxon>
        <taxon>Dikarya</taxon>
        <taxon>Ascomycota</taxon>
        <taxon>Pezizomycotina</taxon>
        <taxon>Eurotiomycetes</taxon>
        <taxon>Chaetothyriomycetidae</taxon>
        <taxon>Chaetothyriales</taxon>
        <taxon>Chaetothyriales incertae sedis</taxon>
        <taxon>Neophaeococcomyces</taxon>
    </lineage>
</organism>
<protein>
    <submittedName>
        <fullName evidence="1">Uncharacterized protein</fullName>
    </submittedName>
</protein>
<evidence type="ECO:0000313" key="2">
    <source>
        <dbReference type="Proteomes" id="UP001172386"/>
    </source>
</evidence>
<sequence length="453" mass="50916">MSASQFELVSGPAEFYPQVTSCWTSVTDAFYPGSDSAHIPTLSVAPGDLTHQPAFDASLDVAMMYEASSSSASSSSGSSSRSSISPPLTEAEIVSCVSGYHPATTQPTTFPYSQYPDPAWINHGMPTPPLFPDTMDLFDSGKDDRSMFEPLPEPVQECEYLGVSKLQFARSGPPLPAIDSRNVLTLTRTIPRLAQHRPIRSASERNYASPISGSPEHPYAKDEPIEKAKNNPRNDPRYDAKPDKDGYYHCPFTREGTCTHKPTKQKCIYAKNLDSHLKPYTCKSLEDENCRTLRFSSNACLFRHEREMHGMHNHGRNPYLCKFQGCERARPDSGFPRRWNQRDHMKRVHGWDEPDNNDDVADRDYNDASRRRRGPGVSNSVAMKRTGSSRAQANYYHGQQRNVSAPRYLAQRERELQAQGIMIPGMTVDHVNFPSHQMMTQAYGNDLYMQAAY</sequence>
<dbReference type="EMBL" id="JAPDRQ010000135">
    <property type="protein sequence ID" value="KAJ9654001.1"/>
    <property type="molecule type" value="Genomic_DNA"/>
</dbReference>
<accession>A0ACC3A1N4</accession>
<keyword evidence="2" id="KW-1185">Reference proteome</keyword>
<comment type="caution">
    <text evidence="1">The sequence shown here is derived from an EMBL/GenBank/DDBJ whole genome shotgun (WGS) entry which is preliminary data.</text>
</comment>
<name>A0ACC3A1N4_9EURO</name>